<feature type="domain" description="DUF4216" evidence="2">
    <location>
        <begin position="10"/>
        <end position="50"/>
    </location>
</feature>
<dbReference type="EMBL" id="BAABME010014977">
    <property type="protein sequence ID" value="GAA0138650.1"/>
    <property type="molecule type" value="Genomic_DNA"/>
</dbReference>
<dbReference type="AlphaFoldDB" id="A0AAV3NKP9"/>
<feature type="compositionally biased region" description="Polar residues" evidence="1">
    <location>
        <begin position="142"/>
        <end position="152"/>
    </location>
</feature>
<evidence type="ECO:0000313" key="4">
    <source>
        <dbReference type="Proteomes" id="UP001454036"/>
    </source>
</evidence>
<organism evidence="3 4">
    <name type="scientific">Lithospermum erythrorhizon</name>
    <name type="common">Purple gromwell</name>
    <name type="synonym">Lithospermum officinale var. erythrorhizon</name>
    <dbReference type="NCBI Taxonomy" id="34254"/>
    <lineage>
        <taxon>Eukaryota</taxon>
        <taxon>Viridiplantae</taxon>
        <taxon>Streptophyta</taxon>
        <taxon>Embryophyta</taxon>
        <taxon>Tracheophyta</taxon>
        <taxon>Spermatophyta</taxon>
        <taxon>Magnoliopsida</taxon>
        <taxon>eudicotyledons</taxon>
        <taxon>Gunneridae</taxon>
        <taxon>Pentapetalae</taxon>
        <taxon>asterids</taxon>
        <taxon>lamiids</taxon>
        <taxon>Boraginales</taxon>
        <taxon>Boraginaceae</taxon>
        <taxon>Boraginoideae</taxon>
        <taxon>Lithospermeae</taxon>
        <taxon>Lithospermum</taxon>
    </lineage>
</organism>
<keyword evidence="4" id="KW-1185">Reference proteome</keyword>
<dbReference type="Pfam" id="PF13952">
    <property type="entry name" value="DUF4216"/>
    <property type="match status" value="1"/>
</dbReference>
<dbReference type="InterPro" id="IPR025312">
    <property type="entry name" value="DUF4216"/>
</dbReference>
<protein>
    <recommendedName>
        <fullName evidence="2">DUF4216 domain-containing protein</fullName>
    </recommendedName>
</protein>
<gene>
    <name evidence="3" type="ORF">LIER_34963</name>
</gene>
<feature type="region of interest" description="Disordered" evidence="1">
    <location>
        <begin position="110"/>
        <end position="152"/>
    </location>
</feature>
<evidence type="ECO:0000313" key="3">
    <source>
        <dbReference type="EMBL" id="GAA0138650.1"/>
    </source>
</evidence>
<dbReference type="Proteomes" id="UP001454036">
    <property type="component" value="Unassembled WGS sequence"/>
</dbReference>
<comment type="caution">
    <text evidence="3">The sequence shown here is derived from an EMBL/GenBank/DDBJ whole genome shotgun (WGS) entry which is preliminary data.</text>
</comment>
<sequence length="152" mass="17355">MHVHLRNGMVQSKLKSRGSKDDPFILASQAQHIYYLYYVSCSGDHKQWCVAMKSNTRSRVDWTHMLNVDVSAFNTEDIFQEERQPLPVPADPTNDVDIVEEGVFVILEEEVDDVVSNHGDGSDCESDYRDRDDDDEEGYFGKNNSDNSSEDD</sequence>
<proteinExistence type="predicted"/>
<accession>A0AAV3NKP9</accession>
<name>A0AAV3NKP9_LITER</name>
<evidence type="ECO:0000259" key="2">
    <source>
        <dbReference type="Pfam" id="PF13952"/>
    </source>
</evidence>
<evidence type="ECO:0000256" key="1">
    <source>
        <dbReference type="SAM" id="MobiDB-lite"/>
    </source>
</evidence>
<reference evidence="3 4" key="1">
    <citation type="submission" date="2024-01" db="EMBL/GenBank/DDBJ databases">
        <title>The complete chloroplast genome sequence of Lithospermum erythrorhizon: insights into the phylogenetic relationship among Boraginaceae species and the maternal lineages of purple gromwells.</title>
        <authorList>
            <person name="Okada T."/>
            <person name="Watanabe K."/>
        </authorList>
    </citation>
    <scope>NUCLEOTIDE SEQUENCE [LARGE SCALE GENOMIC DNA]</scope>
</reference>